<dbReference type="Proteomes" id="UP000233597">
    <property type="component" value="Unassembled WGS sequence"/>
</dbReference>
<sequence length="455" mass="50431">MDIHMLRRPTITFARKFAVFGVCASIFVLAGTKAHAADPHQVLYEYDGRALAVGKFSIVSVFQERLFQAAAQCRKKTPASYGTPDGAIGANTLQAVKDYITCRPDLVTNGRAGNGANSPERNGAITIGIWQSLMPDTMPFPDAIERANQLTFALEGTDFDRVEFNFCQSRNPSSGKKFIEGDPYCYSNDKASYLTWGPRGATAGHGAEVQQIIVLAEKAHPGLLQTVFGPEADTMRRVVLGDDDSVETILCAAWANPQRRNDLRQRFARYGALHEVQEAYRMVYEAANADGGKVQRFFRIYKALKPVINRDPTEIDVAFFIDRATHGGAPPGDLAPLIEKMQYFATRTKKAPSPGQLRRQLAAWLPSSHKYNDRLARDAIFLIDDPEVDLSDAHRRIWQKRSGLRASSFGLADDRYVPAYPVMPVTGYEAIKRFVTAHPAEKRACPAAALRPHNP</sequence>
<accession>A0A2N3KRY6</accession>
<protein>
    <recommendedName>
        <fullName evidence="4">Peptidoglycan binding-like domain-containing protein</fullName>
    </recommendedName>
</protein>
<name>A0A2N3KRY6_9PROT</name>
<proteinExistence type="predicted"/>
<comment type="caution">
    <text evidence="2">The sequence shown here is derived from an EMBL/GenBank/DDBJ whole genome shotgun (WGS) entry which is preliminary data.</text>
</comment>
<feature type="chain" id="PRO_5014833465" description="Peptidoglycan binding-like domain-containing protein" evidence="1">
    <location>
        <begin position="37"/>
        <end position="455"/>
    </location>
</feature>
<dbReference type="EMBL" id="NWTK01000009">
    <property type="protein sequence ID" value="PKR53287.1"/>
    <property type="molecule type" value="Genomic_DNA"/>
</dbReference>
<feature type="signal peptide" evidence="1">
    <location>
        <begin position="1"/>
        <end position="36"/>
    </location>
</feature>
<evidence type="ECO:0000256" key="1">
    <source>
        <dbReference type="SAM" id="SignalP"/>
    </source>
</evidence>
<keyword evidence="1" id="KW-0732">Signal</keyword>
<evidence type="ECO:0000313" key="2">
    <source>
        <dbReference type="EMBL" id="PKR53287.1"/>
    </source>
</evidence>
<evidence type="ECO:0000313" key="3">
    <source>
        <dbReference type="Proteomes" id="UP000233597"/>
    </source>
</evidence>
<evidence type="ECO:0008006" key="4">
    <source>
        <dbReference type="Google" id="ProtNLM"/>
    </source>
</evidence>
<gene>
    <name evidence="2" type="ORF">COO20_14385</name>
</gene>
<reference evidence="2 3" key="1">
    <citation type="submission" date="2017-09" db="EMBL/GenBank/DDBJ databases">
        <title>Biodiversity and function of Thalassospira species in the particle-attached aromatic-hydrocarbon-degrading consortia from the surface seawater of the South China Sea.</title>
        <authorList>
            <person name="Dong C."/>
            <person name="Liu R."/>
            <person name="Shao Z."/>
        </authorList>
    </citation>
    <scope>NUCLEOTIDE SEQUENCE [LARGE SCALE GENOMIC DNA]</scope>
    <source>
        <strain evidence="2 3">CSC1P2</strain>
    </source>
</reference>
<organism evidence="2 3">
    <name type="scientific">Thalassospira marina</name>
    <dbReference type="NCBI Taxonomy" id="2048283"/>
    <lineage>
        <taxon>Bacteria</taxon>
        <taxon>Pseudomonadati</taxon>
        <taxon>Pseudomonadota</taxon>
        <taxon>Alphaproteobacteria</taxon>
        <taxon>Rhodospirillales</taxon>
        <taxon>Thalassospiraceae</taxon>
        <taxon>Thalassospira</taxon>
    </lineage>
</organism>
<dbReference type="AlphaFoldDB" id="A0A2N3KRY6"/>